<feature type="compositionally biased region" description="Polar residues" evidence="3">
    <location>
        <begin position="409"/>
        <end position="419"/>
    </location>
</feature>
<dbReference type="InterPro" id="IPR043472">
    <property type="entry name" value="Macro_dom-like"/>
</dbReference>
<dbReference type="Gene3D" id="3.90.228.10">
    <property type="match status" value="1"/>
</dbReference>
<feature type="compositionally biased region" description="Basic and acidic residues" evidence="3">
    <location>
        <begin position="648"/>
        <end position="657"/>
    </location>
</feature>
<keyword evidence="2" id="KW-0175">Coiled coil</keyword>
<dbReference type="Proteomes" id="UP001233172">
    <property type="component" value="Unassembled WGS sequence"/>
</dbReference>
<keyword evidence="1" id="KW-0520">NAD</keyword>
<evidence type="ECO:0000256" key="2">
    <source>
        <dbReference type="SAM" id="Coils"/>
    </source>
</evidence>
<dbReference type="EC" id="2.4.2.-" evidence="1"/>
<feature type="compositionally biased region" description="Basic and acidic residues" evidence="3">
    <location>
        <begin position="302"/>
        <end position="313"/>
    </location>
</feature>
<reference evidence="6" key="1">
    <citation type="journal article" date="2023" name="PLoS Negl. Trop. Dis.">
        <title>A genome sequence for Biomphalaria pfeifferi, the major vector snail for the human-infecting parasite Schistosoma mansoni.</title>
        <authorList>
            <person name="Bu L."/>
            <person name="Lu L."/>
            <person name="Laidemitt M.R."/>
            <person name="Zhang S.M."/>
            <person name="Mutuku M."/>
            <person name="Mkoji G."/>
            <person name="Steinauer M."/>
            <person name="Loker E.S."/>
        </authorList>
    </citation>
    <scope>NUCLEOTIDE SEQUENCE</scope>
    <source>
        <strain evidence="6">KasaAsao</strain>
    </source>
</reference>
<feature type="domain" description="Macro" evidence="5">
    <location>
        <begin position="1163"/>
        <end position="1341"/>
    </location>
</feature>
<dbReference type="GO" id="GO:0003950">
    <property type="term" value="F:NAD+ poly-ADP-ribosyltransferase activity"/>
    <property type="evidence" value="ECO:0007669"/>
    <property type="project" value="UniProtKB-UniRule"/>
</dbReference>
<feature type="compositionally biased region" description="Acidic residues" evidence="3">
    <location>
        <begin position="248"/>
        <end position="262"/>
    </location>
</feature>
<dbReference type="SUPFAM" id="SSF52949">
    <property type="entry name" value="Macro domain-like"/>
    <property type="match status" value="1"/>
</dbReference>
<organism evidence="6 7">
    <name type="scientific">Biomphalaria pfeifferi</name>
    <name type="common">Bloodfluke planorb</name>
    <name type="synonym">Freshwater snail</name>
    <dbReference type="NCBI Taxonomy" id="112525"/>
    <lineage>
        <taxon>Eukaryota</taxon>
        <taxon>Metazoa</taxon>
        <taxon>Spiralia</taxon>
        <taxon>Lophotrochozoa</taxon>
        <taxon>Mollusca</taxon>
        <taxon>Gastropoda</taxon>
        <taxon>Heterobranchia</taxon>
        <taxon>Euthyneura</taxon>
        <taxon>Panpulmonata</taxon>
        <taxon>Hygrophila</taxon>
        <taxon>Lymnaeoidea</taxon>
        <taxon>Planorbidae</taxon>
        <taxon>Biomphalaria</taxon>
    </lineage>
</organism>
<dbReference type="Pfam" id="PF00644">
    <property type="entry name" value="PARP"/>
    <property type="match status" value="1"/>
</dbReference>
<feature type="compositionally biased region" description="Basic and acidic residues" evidence="3">
    <location>
        <begin position="729"/>
        <end position="742"/>
    </location>
</feature>
<comment type="caution">
    <text evidence="6">The sequence shown here is derived from an EMBL/GenBank/DDBJ whole genome shotgun (WGS) entry which is preliminary data.</text>
</comment>
<dbReference type="InterPro" id="IPR002589">
    <property type="entry name" value="Macro_dom"/>
</dbReference>
<feature type="compositionally biased region" description="Basic and acidic residues" evidence="3">
    <location>
        <begin position="626"/>
        <end position="636"/>
    </location>
</feature>
<evidence type="ECO:0000313" key="7">
    <source>
        <dbReference type="Proteomes" id="UP001233172"/>
    </source>
</evidence>
<proteinExistence type="predicted"/>
<gene>
    <name evidence="6" type="ORF">Bpfe_008349</name>
</gene>
<feature type="coiled-coil region" evidence="2">
    <location>
        <begin position="790"/>
        <end position="824"/>
    </location>
</feature>
<feature type="compositionally biased region" description="Acidic residues" evidence="3">
    <location>
        <begin position="637"/>
        <end position="647"/>
    </location>
</feature>
<dbReference type="PANTHER" id="PTHR45740">
    <property type="entry name" value="POLY [ADP-RIBOSE] POLYMERASE"/>
    <property type="match status" value="1"/>
</dbReference>
<evidence type="ECO:0000256" key="1">
    <source>
        <dbReference type="RuleBase" id="RU362114"/>
    </source>
</evidence>
<dbReference type="InterPro" id="IPR012317">
    <property type="entry name" value="Poly(ADP-ribose)pol_cat_dom"/>
</dbReference>
<feature type="compositionally biased region" description="Basic and acidic residues" evidence="3">
    <location>
        <begin position="772"/>
        <end position="788"/>
    </location>
</feature>
<feature type="compositionally biased region" description="Acidic residues" evidence="3">
    <location>
        <begin position="577"/>
        <end position="593"/>
    </location>
</feature>
<feature type="compositionally biased region" description="Polar residues" evidence="3">
    <location>
        <begin position="1137"/>
        <end position="1146"/>
    </location>
</feature>
<feature type="compositionally biased region" description="Basic and acidic residues" evidence="3">
    <location>
        <begin position="475"/>
        <end position="494"/>
    </location>
</feature>
<protein>
    <recommendedName>
        <fullName evidence="1">Poly [ADP-ribose] polymerase</fullName>
        <shortName evidence="1">PARP</shortName>
        <ecNumber evidence="1">2.4.2.-</ecNumber>
    </recommendedName>
</protein>
<dbReference type="PROSITE" id="PS51059">
    <property type="entry name" value="PARP_CATALYTIC"/>
    <property type="match status" value="1"/>
</dbReference>
<dbReference type="EMBL" id="JASAOG010000026">
    <property type="protein sequence ID" value="KAK0062248.1"/>
    <property type="molecule type" value="Genomic_DNA"/>
</dbReference>
<reference evidence="6" key="2">
    <citation type="submission" date="2023-04" db="EMBL/GenBank/DDBJ databases">
        <authorList>
            <person name="Bu L."/>
            <person name="Lu L."/>
            <person name="Laidemitt M.R."/>
            <person name="Zhang S.M."/>
            <person name="Mutuku M."/>
            <person name="Mkoji G."/>
            <person name="Steinauer M."/>
            <person name="Loker E.S."/>
        </authorList>
    </citation>
    <scope>NUCLEOTIDE SEQUENCE</scope>
    <source>
        <strain evidence="6">KasaAsao</strain>
        <tissue evidence="6">Whole Snail</tissue>
    </source>
</reference>
<evidence type="ECO:0000259" key="5">
    <source>
        <dbReference type="PROSITE" id="PS51154"/>
    </source>
</evidence>
<feature type="region of interest" description="Disordered" evidence="3">
    <location>
        <begin position="1137"/>
        <end position="1159"/>
    </location>
</feature>
<dbReference type="GO" id="GO:1990404">
    <property type="term" value="F:NAD+-protein mono-ADP-ribosyltransferase activity"/>
    <property type="evidence" value="ECO:0007669"/>
    <property type="project" value="TreeGrafter"/>
</dbReference>
<keyword evidence="1" id="KW-0808">Transferase</keyword>
<feature type="domain" description="PARP catalytic" evidence="4">
    <location>
        <begin position="1546"/>
        <end position="1791"/>
    </location>
</feature>
<keyword evidence="1" id="KW-0328">Glycosyltransferase</keyword>
<dbReference type="GO" id="GO:0005634">
    <property type="term" value="C:nucleus"/>
    <property type="evidence" value="ECO:0007669"/>
    <property type="project" value="TreeGrafter"/>
</dbReference>
<dbReference type="PANTHER" id="PTHR45740:SF2">
    <property type="entry name" value="POLY [ADP-RIBOSE] POLYMERASE"/>
    <property type="match status" value="1"/>
</dbReference>
<evidence type="ECO:0000256" key="3">
    <source>
        <dbReference type="SAM" id="MobiDB-lite"/>
    </source>
</evidence>
<dbReference type="PROSITE" id="PS51154">
    <property type="entry name" value="MACRO"/>
    <property type="match status" value="1"/>
</dbReference>
<evidence type="ECO:0000259" key="4">
    <source>
        <dbReference type="PROSITE" id="PS51059"/>
    </source>
</evidence>
<feature type="region of interest" description="Disordered" evidence="3">
    <location>
        <begin position="399"/>
        <end position="503"/>
    </location>
</feature>
<keyword evidence="7" id="KW-1185">Reference proteome</keyword>
<feature type="compositionally biased region" description="Basic and acidic residues" evidence="3">
    <location>
        <begin position="359"/>
        <end position="377"/>
    </location>
</feature>
<dbReference type="SUPFAM" id="SSF56399">
    <property type="entry name" value="ADP-ribosylation"/>
    <property type="match status" value="1"/>
</dbReference>
<dbReference type="InterPro" id="IPR051712">
    <property type="entry name" value="ARTD-AVP"/>
</dbReference>
<feature type="compositionally biased region" description="Polar residues" evidence="3">
    <location>
        <begin position="658"/>
        <end position="667"/>
    </location>
</feature>
<dbReference type="SMART" id="SM00506">
    <property type="entry name" value="A1pp"/>
    <property type="match status" value="1"/>
</dbReference>
<evidence type="ECO:0000313" key="6">
    <source>
        <dbReference type="EMBL" id="KAK0062248.1"/>
    </source>
</evidence>
<feature type="region of interest" description="Disordered" evidence="3">
    <location>
        <begin position="573"/>
        <end position="692"/>
    </location>
</feature>
<dbReference type="Pfam" id="PF01661">
    <property type="entry name" value="Macro"/>
    <property type="match status" value="1"/>
</dbReference>
<feature type="region of interest" description="Disordered" evidence="3">
    <location>
        <begin position="707"/>
        <end position="788"/>
    </location>
</feature>
<feature type="compositionally biased region" description="Polar residues" evidence="3">
    <location>
        <begin position="676"/>
        <end position="692"/>
    </location>
</feature>
<feature type="region of interest" description="Disordered" evidence="3">
    <location>
        <begin position="183"/>
        <end position="380"/>
    </location>
</feature>
<sequence length="1791" mass="203257">MANPENKKYEAKTFVLQNIPETYDQNMVKDYLEGTLDVDVDNVIYFPQVQKRALVIFKEELNDFKTAAEFIKSEKVESQELVLLQTQQKPAVVVAENDFNLLEKVFLEMYLEVTFGNSKDLIQNIETWPSDKIAVVSFEEKDSKVVECILEKEDHIPLPSENYHVKIYPFFTNFHDHIGQKAETNTVETEESSQKETDDDEDSNNKDNSDDNANNGPKDKNSDNYSEDSNSDDEDEINKDGEINNMDESQEESDSDEIEAPEDNQSGPINDSLKSDDDDDAGKSEEEDDSESSSETNSEDEQNNRRQPFKEINSRTASYRGRGGISVVCKKKAVTEHHNEDSDMDNSDDDKQNSQQQEVDDRKTGKKLAPDVDKHEDFDEFKDEYNQTARLYSNTSNIRGTTFKVRGMSRTSNIASTKNAKGLKEDDTTDEDTGADTDDSGCSYKRQGVTGNVKEKCYRGRGSSVTKARGGHQTESLKEKNTDSDTDNSFDRKQNSQQPWSVNVTRYRGRGLVNVVSVDPIEQNNNTDDLEETKLKDNNVIPQQSGPRYIWQISSRGRGTAKTKTVTKDKTLKEVDGNDDNTDEATDSPDECENIDKMKQPGSPLNQGASYRGRGRGRGTAKTKTVTKDKTLKEVDGNEDDTDTDSPDECKNIDKMKQTGSPLNQGASYRGRGSKGMSTLSKKQVTLPNEFNSNDRFNDTICKDKSSNVSSSFRGRGSAIAQTTLSQKKKSDDETSMEKTIDPHNFPKITRGLLSQRGRGAHSLTSTINNRSNKEDKEQCQEPKRFDLERGKKAKDLSKLKEELERKKKELAEENARLVIEIEKIPMTELQAKCLQPYMKSLQDCEAYYDAEAKVAILKCSKQLMQKYQCDFLKEIRKVMDHNIPINSDVHNILSSETGCTFLKHLNTSVLKSAFVELSGNSLLISALDEKSLNDAMQFIKENIEHVETFDMKADIPVDKINSLKFKMEYNFLVKGNWDAKKLQLVLLGVKDDVIKARKLVEEFLDEYGVSEKSFDVGEPLAKYFFSCLEDQIKEMLKQVNVIDLSLSEHQMSLRFQGNKVDVTQVLRNLKNLKSQIKTVQWDLLDNFQAHEIFLIVNCLNHGKRKEMESIFHYKYRCFLDFSNIASFKLHLPVSKPTGSKKQNIKPNVPRPQSLLEKPKPSDKLIYTVSNTCQLIIKSNGDIVKEPSDILMSVLGTDLNLKKTRVGGSFYKTCKSHQEEIKLISKTNASSVVTVKKPQDLNCLAVCHVILEPWDPNTSSSKLMAAIQQVLSEAEVLGAKTISIPALGCGTTFQFPPSDVSQILFKAFQRSDVGSFLQKIVLLAPDANLLKELNQQASLLYPPLQILPKPLAGAILQTGYTEESPDSSSDDCDDNDFEEIDQISTNKNQSNTEITIMTIHDQNDIDILKEMLKEDFKRLCLYTESFDQDQLKYWPGESRKKIVEKAKTLSVWVKSSKHPNTHFISFLLKGEKTDVDEVKLLIHKELLELSNQLPQKKMSSAKAPKRGTLEFVKYASESDERIPSYWSLNEKKSYWKSLKSYFIQKQILVNVDLETKDAVCHVVNKTFNKHPVGQSSNAAGLNHSSIKVIDVQRVENVELFEKYHTLRKTMFRKISQTQKIFNEVGIVSHSTGPILTTKYLSEAMRKELYYEINEHYLFYGTKTKELENIIHKGLDSRLAVDGILGKGIYTAERSTKSDQYADSNDSKLTMILCRVVLGNVFLCEPNSEFVTNPVKKLYRPPCTRCLETRCNCEKQTLFDSVMGDGQFPFREFVVYEGSQIYPEYIITYVRE</sequence>
<feature type="compositionally biased region" description="Acidic residues" evidence="3">
    <location>
        <begin position="225"/>
        <end position="237"/>
    </location>
</feature>
<name>A0AAD8BX19_BIOPF</name>
<feature type="compositionally biased region" description="Acidic residues" evidence="3">
    <location>
        <begin position="276"/>
        <end position="301"/>
    </location>
</feature>
<dbReference type="Gene3D" id="3.40.220.10">
    <property type="entry name" value="Leucine Aminopeptidase, subunit E, domain 1"/>
    <property type="match status" value="1"/>
</dbReference>
<feature type="compositionally biased region" description="Acidic residues" evidence="3">
    <location>
        <begin position="427"/>
        <end position="439"/>
    </location>
</feature>
<accession>A0AAD8BX19</accession>